<dbReference type="AlphaFoldDB" id="A0A3Q1EP21"/>
<dbReference type="Proteomes" id="UP000257200">
    <property type="component" value="Unplaced"/>
</dbReference>
<evidence type="ECO:0000313" key="4">
    <source>
        <dbReference type="Ensembl" id="ENSAPOP00000005668.1"/>
    </source>
</evidence>
<dbReference type="InterPro" id="IPR036048">
    <property type="entry name" value="Interleukin_8-like_sf"/>
</dbReference>
<evidence type="ECO:0000256" key="2">
    <source>
        <dbReference type="ARBA" id="ARBA00022514"/>
    </source>
</evidence>
<dbReference type="GeneTree" id="ENSGT01030000234847"/>
<dbReference type="GO" id="GO:0006952">
    <property type="term" value="P:defense response"/>
    <property type="evidence" value="ECO:0007669"/>
    <property type="project" value="InterPro"/>
</dbReference>
<dbReference type="InterPro" id="IPR033899">
    <property type="entry name" value="CXC_Chemokine_domain"/>
</dbReference>
<dbReference type="Gene3D" id="2.40.50.40">
    <property type="match status" value="1"/>
</dbReference>
<dbReference type="InterPro" id="IPR001811">
    <property type="entry name" value="Chemokine_IL8-like_dom"/>
</dbReference>
<dbReference type="SMART" id="SM00199">
    <property type="entry name" value="SCY"/>
    <property type="match status" value="1"/>
</dbReference>
<evidence type="ECO:0000259" key="3">
    <source>
        <dbReference type="SMART" id="SM00199"/>
    </source>
</evidence>
<dbReference type="Ensembl" id="ENSAPOT00000007955.1">
    <property type="protein sequence ID" value="ENSAPOP00000005668.1"/>
    <property type="gene ID" value="ENSAPOG00000007397.1"/>
</dbReference>
<reference evidence="4" key="2">
    <citation type="submission" date="2025-09" db="UniProtKB">
        <authorList>
            <consortium name="Ensembl"/>
        </authorList>
    </citation>
    <scope>IDENTIFICATION</scope>
</reference>
<keyword evidence="5" id="KW-1185">Reference proteome</keyword>
<feature type="domain" description="Chemokine interleukin-8-like" evidence="3">
    <location>
        <begin position="47"/>
        <end position="107"/>
    </location>
</feature>
<comment type="similarity">
    <text evidence="1">Belongs to the intercrine alpha (chemokine CxC) family.</text>
</comment>
<dbReference type="GO" id="GO:0008009">
    <property type="term" value="F:chemokine activity"/>
    <property type="evidence" value="ECO:0007669"/>
    <property type="project" value="InterPro"/>
</dbReference>
<organism evidence="4 5">
    <name type="scientific">Acanthochromis polyacanthus</name>
    <name type="common">spiny chromis</name>
    <dbReference type="NCBI Taxonomy" id="80966"/>
    <lineage>
        <taxon>Eukaryota</taxon>
        <taxon>Metazoa</taxon>
        <taxon>Chordata</taxon>
        <taxon>Craniata</taxon>
        <taxon>Vertebrata</taxon>
        <taxon>Euteleostomi</taxon>
        <taxon>Actinopterygii</taxon>
        <taxon>Neopterygii</taxon>
        <taxon>Teleostei</taxon>
        <taxon>Neoteleostei</taxon>
        <taxon>Acanthomorphata</taxon>
        <taxon>Ovalentaria</taxon>
        <taxon>Pomacentridae</taxon>
        <taxon>Acanthochromis</taxon>
    </lineage>
</organism>
<evidence type="ECO:0000313" key="5">
    <source>
        <dbReference type="Proteomes" id="UP000257200"/>
    </source>
</evidence>
<dbReference type="STRING" id="80966.ENSAPOP00000005668"/>
<sequence>MTQTISFIRAGKKTKKNNERNIRASQHCTGLAAVSGSGQATEVPQAVKYCRCIKTIQGVNLRSIADVKVHGPRPYCRKQEVIVILKNGRSHCLDPEVKFTRILVQRTQT</sequence>
<dbReference type="InterPro" id="IPR001089">
    <property type="entry name" value="Chemokine_CXC"/>
</dbReference>
<proteinExistence type="inferred from homology"/>
<protein>
    <recommendedName>
        <fullName evidence="3">Chemokine interleukin-8-like domain-containing protein</fullName>
    </recommendedName>
</protein>
<dbReference type="PRINTS" id="PR00437">
    <property type="entry name" value="SMALLCYTKCXC"/>
</dbReference>
<dbReference type="FunCoup" id="A0A3Q1EP21">
    <property type="interactions" value="741"/>
</dbReference>
<dbReference type="GO" id="GO:0005615">
    <property type="term" value="C:extracellular space"/>
    <property type="evidence" value="ECO:0007669"/>
    <property type="project" value="UniProtKB-KW"/>
</dbReference>
<reference evidence="4" key="1">
    <citation type="submission" date="2025-08" db="UniProtKB">
        <authorList>
            <consortium name="Ensembl"/>
        </authorList>
    </citation>
    <scope>IDENTIFICATION</scope>
</reference>
<dbReference type="InParanoid" id="A0A3Q1EP21"/>
<accession>A0A3Q1EP21</accession>
<dbReference type="PRINTS" id="PR00436">
    <property type="entry name" value="INTERLEUKIN8"/>
</dbReference>
<dbReference type="SUPFAM" id="SSF54117">
    <property type="entry name" value="Interleukin 8-like chemokines"/>
    <property type="match status" value="1"/>
</dbReference>
<keyword evidence="2" id="KW-0202">Cytokine</keyword>
<dbReference type="Pfam" id="PF00048">
    <property type="entry name" value="IL8"/>
    <property type="match status" value="1"/>
</dbReference>
<name>A0A3Q1EP21_9TELE</name>
<dbReference type="CDD" id="cd00273">
    <property type="entry name" value="Chemokine_CXC"/>
    <property type="match status" value="1"/>
</dbReference>
<dbReference type="GO" id="GO:0006955">
    <property type="term" value="P:immune response"/>
    <property type="evidence" value="ECO:0007669"/>
    <property type="project" value="InterPro"/>
</dbReference>
<evidence type="ECO:0000256" key="1">
    <source>
        <dbReference type="ARBA" id="ARBA00010665"/>
    </source>
</evidence>